<dbReference type="SUPFAM" id="SSF53649">
    <property type="entry name" value="Alkaline phosphatase-like"/>
    <property type="match status" value="1"/>
</dbReference>
<name>A0A316AHG8_9BACT</name>
<dbReference type="InterPro" id="IPR006311">
    <property type="entry name" value="TAT_signal"/>
</dbReference>
<evidence type="ECO:0000313" key="1">
    <source>
        <dbReference type="EMBL" id="PWJ57143.1"/>
    </source>
</evidence>
<dbReference type="PANTHER" id="PTHR43737:SF1">
    <property type="entry name" value="DUF1501 DOMAIN-CONTAINING PROTEIN"/>
    <property type="match status" value="1"/>
</dbReference>
<dbReference type="OrthoDB" id="908850at2"/>
<dbReference type="Proteomes" id="UP000245880">
    <property type="component" value="Unassembled WGS sequence"/>
</dbReference>
<dbReference type="PANTHER" id="PTHR43737">
    <property type="entry name" value="BLL7424 PROTEIN"/>
    <property type="match status" value="1"/>
</dbReference>
<comment type="caution">
    <text evidence="1">The sequence shown here is derived from an EMBL/GenBank/DDBJ whole genome shotgun (WGS) entry which is preliminary data.</text>
</comment>
<dbReference type="NCBIfam" id="TIGR01409">
    <property type="entry name" value="TAT_signal_seq"/>
    <property type="match status" value="1"/>
</dbReference>
<evidence type="ECO:0000313" key="2">
    <source>
        <dbReference type="Proteomes" id="UP000245880"/>
    </source>
</evidence>
<dbReference type="Gene3D" id="3.40.720.10">
    <property type="entry name" value="Alkaline Phosphatase, subunit A"/>
    <property type="match status" value="1"/>
</dbReference>
<dbReference type="InterPro" id="IPR019546">
    <property type="entry name" value="TAT_signal_bac_arc"/>
</dbReference>
<gene>
    <name evidence="1" type="ORF">CLV98_10863</name>
</gene>
<keyword evidence="2" id="KW-1185">Reference proteome</keyword>
<proteinExistence type="predicted"/>
<dbReference type="EMBL" id="QGDT01000008">
    <property type="protein sequence ID" value="PWJ57143.1"/>
    <property type="molecule type" value="Genomic_DNA"/>
</dbReference>
<organism evidence="1 2">
    <name type="scientific">Dyadobacter jejuensis</name>
    <dbReference type="NCBI Taxonomy" id="1082580"/>
    <lineage>
        <taxon>Bacteria</taxon>
        <taxon>Pseudomonadati</taxon>
        <taxon>Bacteroidota</taxon>
        <taxon>Cytophagia</taxon>
        <taxon>Cytophagales</taxon>
        <taxon>Spirosomataceae</taxon>
        <taxon>Dyadobacter</taxon>
    </lineage>
</organism>
<protein>
    <submittedName>
        <fullName evidence="1">Secreted protein</fullName>
    </submittedName>
</protein>
<dbReference type="AlphaFoldDB" id="A0A316AHG8"/>
<dbReference type="InterPro" id="IPR017850">
    <property type="entry name" value="Alkaline_phosphatase_core_sf"/>
</dbReference>
<dbReference type="RefSeq" id="WP_109675417.1">
    <property type="nucleotide sequence ID" value="NZ_QGDT01000008.1"/>
</dbReference>
<sequence length="484" mass="53727">MDDIKKAFAQLNRRDFLTKAGLGFGSLALTSMLGSSQSTAPAGSTQAIEAFIKGPHFPAKAKRVIYLFMSGGPSQLETFDYKPALAKWHGQEIPDSVRGTQRNSGMVAGQSTFPLVKSIYDFKQYGQSGAWVSEILPYTAKIVDDLCIIKSVQTEAINHEPAVMFVQTGSQQSGRPSMGSWLSYGLGSDNENLPHFMVLISKGLSDQPLSTAAWANGFLPSHHQGVHLRAGKDPVLYLQNPRGVDRADRRKALDQVRALNEQQFGLWGDPEIHSKISQYEMAYKMQTSVPEAVDTSQEPDYIYKMYGEEARQPGTFAANCLLARRMAEKDVKFIQLYHMGWDQHGNLPSGIKKQAKDVDQASAALVQDLKQRGLLDDTLVVWGGEFGRTSFSQGQLTKNNYGRDHHPGCFTMWMAGAGVKPGMVYGETDEFSYNVAHNPVHVHDFQATVLHLFGMDHEKLVFKHQGRRYRLTDVHGKVVQAILS</sequence>
<accession>A0A316AHG8</accession>
<dbReference type="Pfam" id="PF07394">
    <property type="entry name" value="DUF1501"/>
    <property type="match status" value="1"/>
</dbReference>
<reference evidence="1 2" key="1">
    <citation type="submission" date="2018-03" db="EMBL/GenBank/DDBJ databases">
        <title>Genomic Encyclopedia of Archaeal and Bacterial Type Strains, Phase II (KMG-II): from individual species to whole genera.</title>
        <authorList>
            <person name="Goeker M."/>
        </authorList>
    </citation>
    <scope>NUCLEOTIDE SEQUENCE [LARGE SCALE GENOMIC DNA]</scope>
    <source>
        <strain evidence="1 2">DSM 100346</strain>
    </source>
</reference>
<dbReference type="PROSITE" id="PS51318">
    <property type="entry name" value="TAT"/>
    <property type="match status" value="1"/>
</dbReference>
<dbReference type="InterPro" id="IPR010869">
    <property type="entry name" value="DUF1501"/>
</dbReference>